<proteinExistence type="predicted"/>
<protein>
    <submittedName>
        <fullName evidence="2">Uncharacterized protein</fullName>
    </submittedName>
</protein>
<sequence length="77" mass="8833">MVRFTRELMALQGVRGGSLMAAFGPLTYSRKGHFFFLAANALCLTTYLMMINWIYEGYVDLWYGVYGLDDDDDDDDD</sequence>
<dbReference type="Proteomes" id="UP000015354">
    <property type="component" value="Unassembled WGS sequence"/>
</dbReference>
<feature type="transmembrane region" description="Helical" evidence="1">
    <location>
        <begin position="34"/>
        <end position="55"/>
    </location>
</feature>
<dbReference type="AlphaFoldDB" id="S9US31"/>
<evidence type="ECO:0000313" key="3">
    <source>
        <dbReference type="Proteomes" id="UP000015354"/>
    </source>
</evidence>
<keyword evidence="1" id="KW-1133">Transmembrane helix</keyword>
<dbReference type="EMBL" id="ATMH01010493">
    <property type="protein sequence ID" value="EPY17411.1"/>
    <property type="molecule type" value="Genomic_DNA"/>
</dbReference>
<evidence type="ECO:0000313" key="2">
    <source>
        <dbReference type="EMBL" id="EPY17411.1"/>
    </source>
</evidence>
<organism evidence="2 3">
    <name type="scientific">Strigomonas culicis</name>
    <dbReference type="NCBI Taxonomy" id="28005"/>
    <lineage>
        <taxon>Eukaryota</taxon>
        <taxon>Discoba</taxon>
        <taxon>Euglenozoa</taxon>
        <taxon>Kinetoplastea</taxon>
        <taxon>Metakinetoplastina</taxon>
        <taxon>Trypanosomatida</taxon>
        <taxon>Trypanosomatidae</taxon>
        <taxon>Strigomonadinae</taxon>
        <taxon>Strigomonas</taxon>
    </lineage>
</organism>
<accession>S9US31</accession>
<keyword evidence="1" id="KW-0472">Membrane</keyword>
<evidence type="ECO:0000256" key="1">
    <source>
        <dbReference type="SAM" id="Phobius"/>
    </source>
</evidence>
<dbReference type="OrthoDB" id="270065at2759"/>
<keyword evidence="1" id="KW-0812">Transmembrane</keyword>
<name>S9US31_9TRYP</name>
<reference evidence="2 3" key="1">
    <citation type="journal article" date="2013" name="PLoS ONE">
        <title>Predicting the Proteins of Angomonas deanei, Strigomonas culicis and Their Respective Endosymbionts Reveals New Aspects of the Trypanosomatidae Family.</title>
        <authorList>
            <person name="Motta M.C."/>
            <person name="Martins A.C."/>
            <person name="de Souza S.S."/>
            <person name="Catta-Preta C.M."/>
            <person name="Silva R."/>
            <person name="Klein C.C."/>
            <person name="de Almeida L.G."/>
            <person name="de Lima Cunha O."/>
            <person name="Ciapina L.P."/>
            <person name="Brocchi M."/>
            <person name="Colabardini A.C."/>
            <person name="de Araujo Lima B."/>
            <person name="Machado C.R."/>
            <person name="de Almeida Soares C.M."/>
            <person name="Probst C.M."/>
            <person name="de Menezes C.B."/>
            <person name="Thompson C.E."/>
            <person name="Bartholomeu D.C."/>
            <person name="Gradia D.F."/>
            <person name="Pavoni D.P."/>
            <person name="Grisard E.C."/>
            <person name="Fantinatti-Garboggini F."/>
            <person name="Marchini F.K."/>
            <person name="Rodrigues-Luiz G.F."/>
            <person name="Wagner G."/>
            <person name="Goldman G.H."/>
            <person name="Fietto J.L."/>
            <person name="Elias M.C."/>
            <person name="Goldman M.H."/>
            <person name="Sagot M.F."/>
            <person name="Pereira M."/>
            <person name="Stoco P.H."/>
            <person name="de Mendonca-Neto R.P."/>
            <person name="Teixeira S.M."/>
            <person name="Maciel T.E."/>
            <person name="de Oliveira Mendes T.A."/>
            <person name="Urmenyi T.P."/>
            <person name="de Souza W."/>
            <person name="Schenkman S."/>
            <person name="de Vasconcelos A.T."/>
        </authorList>
    </citation>
    <scope>NUCLEOTIDE SEQUENCE [LARGE SCALE GENOMIC DNA]</scope>
</reference>
<gene>
    <name evidence="2" type="ORF">STCU_10633</name>
</gene>
<keyword evidence="3" id="KW-1185">Reference proteome</keyword>
<comment type="caution">
    <text evidence="2">The sequence shown here is derived from an EMBL/GenBank/DDBJ whole genome shotgun (WGS) entry which is preliminary data.</text>
</comment>